<dbReference type="Proteomes" id="UP000199501">
    <property type="component" value="Unassembled WGS sequence"/>
</dbReference>
<evidence type="ECO:0000256" key="1">
    <source>
        <dbReference type="SAM" id="Phobius"/>
    </source>
</evidence>
<feature type="transmembrane region" description="Helical" evidence="1">
    <location>
        <begin position="31"/>
        <end position="54"/>
    </location>
</feature>
<evidence type="ECO:0000313" key="3">
    <source>
        <dbReference type="Proteomes" id="UP000199501"/>
    </source>
</evidence>
<reference evidence="3" key="1">
    <citation type="submission" date="2016-10" db="EMBL/GenBank/DDBJ databases">
        <authorList>
            <person name="Varghese N."/>
            <person name="Submissions S."/>
        </authorList>
    </citation>
    <scope>NUCLEOTIDE SEQUENCE [LARGE SCALE GENOMIC DNA]</scope>
    <source>
        <strain evidence="3">IBRC-M 10403</strain>
    </source>
</reference>
<dbReference type="EMBL" id="FMZZ01000002">
    <property type="protein sequence ID" value="SDC41406.1"/>
    <property type="molecule type" value="Genomic_DNA"/>
</dbReference>
<proteinExistence type="predicted"/>
<name>A0A1G6LFP6_9PSEU</name>
<dbReference type="STRING" id="1271860.SAMN05216174_10221"/>
<protein>
    <submittedName>
        <fullName evidence="2">Uncharacterized protein</fullName>
    </submittedName>
</protein>
<sequence>MVGPWSARAMLVAAVVLVGPAWLLTRREQRLPAIVALLVAGQALTHAALVLFAPSGHHPVATALDVLPTGPALVGHLAAALVAGWWLRRGERAAWSCARRMVAAVLSAATAGPRPLGAVTTGVPTRATEPPRRPVLLRHVIVLRGPPAAG</sequence>
<keyword evidence="1" id="KW-0472">Membrane</keyword>
<keyword evidence="1" id="KW-1133">Transmembrane helix</keyword>
<accession>A0A1G6LFP6</accession>
<keyword evidence="1" id="KW-0812">Transmembrane</keyword>
<feature type="transmembrane region" description="Helical" evidence="1">
    <location>
        <begin position="66"/>
        <end position="87"/>
    </location>
</feature>
<evidence type="ECO:0000313" key="2">
    <source>
        <dbReference type="EMBL" id="SDC41406.1"/>
    </source>
</evidence>
<keyword evidence="3" id="KW-1185">Reference proteome</keyword>
<organism evidence="2 3">
    <name type="scientific">Actinokineospora iranica</name>
    <dbReference type="NCBI Taxonomy" id="1271860"/>
    <lineage>
        <taxon>Bacteria</taxon>
        <taxon>Bacillati</taxon>
        <taxon>Actinomycetota</taxon>
        <taxon>Actinomycetes</taxon>
        <taxon>Pseudonocardiales</taxon>
        <taxon>Pseudonocardiaceae</taxon>
        <taxon>Actinokineospora</taxon>
    </lineage>
</organism>
<gene>
    <name evidence="2" type="ORF">SAMN05216174_10221</name>
</gene>
<feature type="transmembrane region" description="Helical" evidence="1">
    <location>
        <begin position="6"/>
        <end position="24"/>
    </location>
</feature>
<dbReference type="AlphaFoldDB" id="A0A1G6LFP6"/>